<evidence type="ECO:0000256" key="3">
    <source>
        <dbReference type="ARBA" id="ARBA00022777"/>
    </source>
</evidence>
<evidence type="ECO:0000313" key="5">
    <source>
        <dbReference type="EMBL" id="PUV23276.1"/>
    </source>
</evidence>
<feature type="domain" description="Carbohydrate kinase PfkB" evidence="4">
    <location>
        <begin position="6"/>
        <end position="319"/>
    </location>
</feature>
<dbReference type="EMBL" id="QCXX01000004">
    <property type="protein sequence ID" value="PUV23276.1"/>
    <property type="molecule type" value="Genomic_DNA"/>
</dbReference>
<evidence type="ECO:0000256" key="2">
    <source>
        <dbReference type="ARBA" id="ARBA00022679"/>
    </source>
</evidence>
<dbReference type="Gene3D" id="3.40.1190.20">
    <property type="match status" value="1"/>
</dbReference>
<dbReference type="CDD" id="cd01166">
    <property type="entry name" value="KdgK"/>
    <property type="match status" value="1"/>
</dbReference>
<name>A0A363NR42_9SPHI</name>
<evidence type="ECO:0000313" key="6">
    <source>
        <dbReference type="Proteomes" id="UP000250831"/>
    </source>
</evidence>
<dbReference type="PANTHER" id="PTHR43320:SF2">
    <property type="entry name" value="2-DEHYDRO-3-DEOXYGLUCONOKINASE_2-DEHYDRO-3-DEOXYGALACTONOKINASE"/>
    <property type="match status" value="1"/>
</dbReference>
<keyword evidence="2" id="KW-0808">Transferase</keyword>
<dbReference type="OrthoDB" id="9813569at2"/>
<comment type="similarity">
    <text evidence="1">Belongs to the carbohydrate kinase PfkB family.</text>
</comment>
<dbReference type="PANTHER" id="PTHR43320">
    <property type="entry name" value="SUGAR KINASE"/>
    <property type="match status" value="1"/>
</dbReference>
<keyword evidence="6" id="KW-1185">Reference proteome</keyword>
<evidence type="ECO:0000256" key="1">
    <source>
        <dbReference type="ARBA" id="ARBA00010688"/>
    </source>
</evidence>
<organism evidence="5 6">
    <name type="scientific">Sphingobacterium athyrii</name>
    <dbReference type="NCBI Taxonomy" id="2152717"/>
    <lineage>
        <taxon>Bacteria</taxon>
        <taxon>Pseudomonadati</taxon>
        <taxon>Bacteroidota</taxon>
        <taxon>Sphingobacteriia</taxon>
        <taxon>Sphingobacteriales</taxon>
        <taxon>Sphingobacteriaceae</taxon>
        <taxon>Sphingobacterium</taxon>
    </lineage>
</organism>
<sequence length="343" mass="38542">MNMQGKVLSFGELLLRICPDIEQDWIEQHQLPFYVGGAELNVATALALWNVPSSYLSAIPQNAICEGIDNYLQRRNIDTSAMLWTGERLGIYYLPKGKDLKNAGVIYDRANSSFANLKVGSIDWEEVFADVKWFHFSAICPAISQDIADLCQEAVIKAQEKGIFVSLDLNYRAKLWKYGKAPKEIMPKIAQYCNLIMGNIWAAHQMLGTQLDEKFLTSSSGYQEEDLLAQADRTSKEIISVNPICQYVANTFRFDHKSKGIKYYTTLFDKDSLIKSTEYIADEILDKVGSGDCFMAGLIYGLYSNLSPKETLEFATLAAFDKLFIASDATTSTVEDIKNRMIA</sequence>
<dbReference type="SUPFAM" id="SSF53613">
    <property type="entry name" value="Ribokinase-like"/>
    <property type="match status" value="1"/>
</dbReference>
<dbReference type="AlphaFoldDB" id="A0A363NR42"/>
<evidence type="ECO:0000259" key="4">
    <source>
        <dbReference type="Pfam" id="PF00294"/>
    </source>
</evidence>
<dbReference type="GO" id="GO:0016301">
    <property type="term" value="F:kinase activity"/>
    <property type="evidence" value="ECO:0007669"/>
    <property type="project" value="UniProtKB-KW"/>
</dbReference>
<gene>
    <name evidence="5" type="ORF">DCO56_15170</name>
</gene>
<dbReference type="Pfam" id="PF00294">
    <property type="entry name" value="PfkB"/>
    <property type="match status" value="1"/>
</dbReference>
<dbReference type="InterPro" id="IPR052700">
    <property type="entry name" value="Carb_kinase_PfkB-like"/>
</dbReference>
<keyword evidence="3 5" id="KW-0418">Kinase</keyword>
<protein>
    <submittedName>
        <fullName evidence="5">Carbohydrate kinase</fullName>
    </submittedName>
</protein>
<dbReference type="InterPro" id="IPR029056">
    <property type="entry name" value="Ribokinase-like"/>
</dbReference>
<comment type="caution">
    <text evidence="5">The sequence shown here is derived from an EMBL/GenBank/DDBJ whole genome shotgun (WGS) entry which is preliminary data.</text>
</comment>
<reference evidence="5 6" key="1">
    <citation type="submission" date="2018-04" db="EMBL/GenBank/DDBJ databases">
        <title>Sphingobacterium sp. M46 Genome.</title>
        <authorList>
            <person name="Cheng J."/>
            <person name="Li Y."/>
        </authorList>
    </citation>
    <scope>NUCLEOTIDE SEQUENCE [LARGE SCALE GENOMIC DNA]</scope>
    <source>
        <strain evidence="5 6">M46</strain>
    </source>
</reference>
<dbReference type="InterPro" id="IPR011611">
    <property type="entry name" value="PfkB_dom"/>
</dbReference>
<proteinExistence type="inferred from homology"/>
<dbReference type="Proteomes" id="UP000250831">
    <property type="component" value="Unassembled WGS sequence"/>
</dbReference>
<accession>A0A363NR42</accession>